<evidence type="ECO:0000256" key="1">
    <source>
        <dbReference type="PIRSR" id="PIRSR002703-1"/>
    </source>
</evidence>
<name>A0A7N0ZU85_KALFE</name>
<feature type="disulfide bond" evidence="1">
    <location>
        <begin position="35"/>
        <end position="247"/>
    </location>
</feature>
<dbReference type="CDD" id="cd09218">
    <property type="entry name" value="TLP-PA"/>
    <property type="match status" value="1"/>
</dbReference>
<dbReference type="InterPro" id="IPR001938">
    <property type="entry name" value="Thaumatin"/>
</dbReference>
<keyword evidence="5" id="KW-1185">Reference proteome</keyword>
<dbReference type="PRINTS" id="PR00347">
    <property type="entry name" value="THAUMATIN"/>
</dbReference>
<dbReference type="PIRSF" id="PIRSF002703">
    <property type="entry name" value="Thaumatin"/>
    <property type="match status" value="1"/>
</dbReference>
<dbReference type="PROSITE" id="PS51367">
    <property type="entry name" value="THAUMATIN_2"/>
    <property type="match status" value="1"/>
</dbReference>
<feature type="transmembrane region" description="Helical" evidence="2">
    <location>
        <begin position="278"/>
        <end position="296"/>
    </location>
</feature>
<dbReference type="Pfam" id="PF00314">
    <property type="entry name" value="Thaumatin"/>
    <property type="match status" value="1"/>
</dbReference>
<dbReference type="AlphaFoldDB" id="A0A7N0ZU85"/>
<feature type="disulfide bond" evidence="1">
    <location>
        <begin position="187"/>
        <end position="196"/>
    </location>
</feature>
<dbReference type="OMA" id="FGDAQYC"/>
<sequence length="307" mass="32148">MSSINRNRPALTIILLSFFFISSSVSTKFTILNSCTYTVWPGLLSGAGTAQLPTTGFALAPGDSAIVPIPPSWSGRLWGRTRCTTDPSTNRFTCLTGDCGSGAIDCSGSGAAPPSTLVEFTLNGADGLDFYDVSLVDGYNLPMLITPQGGNNCTPTGCAADLNMGCPNELKVMTAEEGEGVACKSACEAFGDPQYCCSGAYATPDTCKPSTYSEMFKAACPRAYSYAYDDGTSTFTCAAADYLITFCPSAANSQKSANPVAVNPTMQYGSSGAYEPSVLLAVIMLTLPIIFFDGSVPRLDISATRRT</sequence>
<dbReference type="SUPFAM" id="SSF49870">
    <property type="entry name" value="Osmotin, thaumatin-like protein"/>
    <property type="match status" value="1"/>
</dbReference>
<dbReference type="Gene3D" id="2.60.110.10">
    <property type="entry name" value="Thaumatin"/>
    <property type="match status" value="1"/>
</dbReference>
<keyword evidence="3" id="KW-0732">Signal</keyword>
<keyword evidence="2" id="KW-0812">Transmembrane</keyword>
<dbReference type="FunFam" id="2.60.110.10:FF:000001">
    <property type="entry name" value="THAUMATIN-LIKE PROTEIN 1"/>
    <property type="match status" value="1"/>
</dbReference>
<organism evidence="4 5">
    <name type="scientific">Kalanchoe fedtschenkoi</name>
    <name type="common">Lavender scallops</name>
    <name type="synonym">South American air plant</name>
    <dbReference type="NCBI Taxonomy" id="63787"/>
    <lineage>
        <taxon>Eukaryota</taxon>
        <taxon>Viridiplantae</taxon>
        <taxon>Streptophyta</taxon>
        <taxon>Embryophyta</taxon>
        <taxon>Tracheophyta</taxon>
        <taxon>Spermatophyta</taxon>
        <taxon>Magnoliopsida</taxon>
        <taxon>eudicotyledons</taxon>
        <taxon>Gunneridae</taxon>
        <taxon>Pentapetalae</taxon>
        <taxon>Saxifragales</taxon>
        <taxon>Crassulaceae</taxon>
        <taxon>Kalanchoe</taxon>
    </lineage>
</organism>
<proteinExistence type="predicted"/>
<feature type="disulfide bond" evidence="1">
    <location>
        <begin position="166"/>
        <end position="183"/>
    </location>
</feature>
<evidence type="ECO:0000313" key="5">
    <source>
        <dbReference type="Proteomes" id="UP000594263"/>
    </source>
</evidence>
<keyword evidence="2" id="KW-1133">Transmembrane helix</keyword>
<dbReference type="PANTHER" id="PTHR31048">
    <property type="entry name" value="OS03G0233200 PROTEIN"/>
    <property type="match status" value="1"/>
</dbReference>
<reference evidence="4" key="1">
    <citation type="submission" date="2021-01" db="UniProtKB">
        <authorList>
            <consortium name="EnsemblPlants"/>
        </authorList>
    </citation>
    <scope>IDENTIFICATION</scope>
</reference>
<dbReference type="Proteomes" id="UP000594263">
    <property type="component" value="Unplaced"/>
</dbReference>
<dbReference type="Gramene" id="Kaladp0034s0240.1.v1.1">
    <property type="protein sequence ID" value="Kaladp0034s0240.1.v1.1"/>
    <property type="gene ID" value="Kaladp0034s0240.v1.1"/>
</dbReference>
<feature type="disulfide bond" evidence="1">
    <location>
        <begin position="99"/>
        <end position="106"/>
    </location>
</feature>
<feature type="disulfide bond" evidence="1">
    <location>
        <begin position="197"/>
        <end position="207"/>
    </location>
</feature>
<dbReference type="EnsemblPlants" id="Kaladp0034s0240.1.v1.1">
    <property type="protein sequence ID" value="Kaladp0034s0240.1.v1.1"/>
    <property type="gene ID" value="Kaladp0034s0240.v1.1"/>
</dbReference>
<dbReference type="SMART" id="SM00205">
    <property type="entry name" value="THN"/>
    <property type="match status" value="1"/>
</dbReference>
<feature type="disulfide bond" evidence="1">
    <location>
        <begin position="158"/>
        <end position="220"/>
    </location>
</feature>
<evidence type="ECO:0000256" key="2">
    <source>
        <dbReference type="SAM" id="Phobius"/>
    </source>
</evidence>
<accession>A0A7N0ZU85</accession>
<keyword evidence="2" id="KW-0472">Membrane</keyword>
<feature type="chain" id="PRO_5029612523" description="Thaumatin-like protein" evidence="3">
    <location>
        <begin position="27"/>
        <end position="307"/>
    </location>
</feature>
<feature type="disulfide bond" evidence="1">
    <location>
        <begin position="83"/>
        <end position="94"/>
    </location>
</feature>
<evidence type="ECO:0000313" key="4">
    <source>
        <dbReference type="EnsemblPlants" id="Kaladp0034s0240.1.v1.1"/>
    </source>
</evidence>
<evidence type="ECO:0000256" key="3">
    <source>
        <dbReference type="SAM" id="SignalP"/>
    </source>
</evidence>
<dbReference type="InterPro" id="IPR037176">
    <property type="entry name" value="Osmotin/thaumatin-like_sf"/>
</dbReference>
<feature type="disulfide bond" evidence="1">
    <location>
        <begin position="153"/>
        <end position="237"/>
    </location>
</feature>
<keyword evidence="1" id="KW-1015">Disulfide bond</keyword>
<evidence type="ECO:0008006" key="6">
    <source>
        <dbReference type="Google" id="ProtNLM"/>
    </source>
</evidence>
<feature type="signal peptide" evidence="3">
    <location>
        <begin position="1"/>
        <end position="26"/>
    </location>
</feature>
<protein>
    <recommendedName>
        <fullName evidence="6">Thaumatin-like protein</fullName>
    </recommendedName>
</protein>